<sequence>MAGSQAGSGAVEWLLSAAPDPEESGRSWEEDPHGVVLLPAGARWDVLLVPGALGRAALDVLLRCTDRPGPVLAGIGDARLGFFVPPGTSGRWFGEGIRGAGAGTWIAVPHPERLGTGMRWLILPDDEGTLTDPALLELALREAGDLTGT</sequence>
<dbReference type="EMBL" id="JAAWWP010000036">
    <property type="protein sequence ID" value="NKI45456.1"/>
    <property type="molecule type" value="Genomic_DNA"/>
</dbReference>
<gene>
    <name evidence="1" type="ORF">HFV08_30360</name>
</gene>
<keyword evidence="2" id="KW-1185">Reference proteome</keyword>
<evidence type="ECO:0000313" key="2">
    <source>
        <dbReference type="Proteomes" id="UP000772196"/>
    </source>
</evidence>
<proteinExistence type="predicted"/>
<evidence type="ECO:0008006" key="3">
    <source>
        <dbReference type="Google" id="ProtNLM"/>
    </source>
</evidence>
<name>A0ABX1HAN5_9ACTN</name>
<dbReference type="Proteomes" id="UP000772196">
    <property type="component" value="Unassembled WGS sequence"/>
</dbReference>
<evidence type="ECO:0000313" key="1">
    <source>
        <dbReference type="EMBL" id="NKI45456.1"/>
    </source>
</evidence>
<reference evidence="1 2" key="1">
    <citation type="submission" date="2020-04" db="EMBL/GenBank/DDBJ databases">
        <title>Phylogenetic Diversity and Antibacterial Activity against Ralstonia solanacearum of Endophytic Actinomycete Isolated from Moss.</title>
        <authorList>
            <person name="Zhuang X."/>
        </authorList>
    </citation>
    <scope>NUCLEOTIDE SEQUENCE [LARGE SCALE GENOMIC DNA]</scope>
    <source>
        <strain evidence="1 2">LD120</strain>
    </source>
</reference>
<accession>A0ABX1HAN5</accession>
<comment type="caution">
    <text evidence="1">The sequence shown here is derived from an EMBL/GenBank/DDBJ whole genome shotgun (WGS) entry which is preliminary data.</text>
</comment>
<protein>
    <recommendedName>
        <fullName evidence="3">DNA primase/polymerase bifunctional N-terminal domain-containing protein</fullName>
    </recommendedName>
</protein>
<dbReference type="RefSeq" id="WP_168543778.1">
    <property type="nucleotide sequence ID" value="NZ_JAAWWP010000036.1"/>
</dbReference>
<organism evidence="1 2">
    <name type="scientific">Streptomyces physcomitrii</name>
    <dbReference type="NCBI Taxonomy" id="2724184"/>
    <lineage>
        <taxon>Bacteria</taxon>
        <taxon>Bacillati</taxon>
        <taxon>Actinomycetota</taxon>
        <taxon>Actinomycetes</taxon>
        <taxon>Kitasatosporales</taxon>
        <taxon>Streptomycetaceae</taxon>
        <taxon>Streptomyces</taxon>
    </lineage>
</organism>